<name>A0AC61DAM4_9FIRM</name>
<proteinExistence type="predicted"/>
<evidence type="ECO:0000313" key="1">
    <source>
        <dbReference type="EMBL" id="PHV69820.1"/>
    </source>
</evidence>
<keyword evidence="2" id="KW-1185">Reference proteome</keyword>
<dbReference type="EMBL" id="PEDL01000018">
    <property type="protein sequence ID" value="PHV69820.1"/>
    <property type="molecule type" value="Genomic_DNA"/>
</dbReference>
<accession>A0AC61DAM4</accession>
<gene>
    <name evidence="1" type="ORF">CS063_13980</name>
</gene>
<reference evidence="1" key="1">
    <citation type="submission" date="2017-10" db="EMBL/GenBank/DDBJ databases">
        <title>Genome sequence of cellulolytic Lachnospiraceae bacterium XHS1971 isolated from hotspring sediment.</title>
        <authorList>
            <person name="Vasudevan G."/>
            <person name="Joshi A.J."/>
            <person name="Hivarkar S."/>
            <person name="Lanjekar V.B."/>
            <person name="Dhakephalkar P.K."/>
            <person name="Dagar S."/>
        </authorList>
    </citation>
    <scope>NUCLEOTIDE SEQUENCE</scope>
    <source>
        <strain evidence="1">XHS1971</strain>
    </source>
</reference>
<comment type="caution">
    <text evidence="1">The sequence shown here is derived from an EMBL/GenBank/DDBJ whole genome shotgun (WGS) entry which is preliminary data.</text>
</comment>
<dbReference type="Proteomes" id="UP000224460">
    <property type="component" value="Unassembled WGS sequence"/>
</dbReference>
<sequence length="308" mass="33503">MELQNVYIQLGILFLLLIFGYLLGKLQVITEEGTQEFSSFVIKVCMPALMISGMLIPATPEKLYRGMLLLGVATVSYALAVIVGTITAHFLTKDKAKKGIYSYVITFSNCGFMGIPVLQAIFGKEIIFYVVIHNIIFNVLVYTLGVKLLSGHLEGKKAFKLNALINPGTVASIVGLILFMLNLPLPRFVTGAVDAVGGLCTPLSMIVIGAMLSELPLSQMFNNNKAYILVAIRLIILPLLTLILIKYILRVEDLFLLSIPVIIAGMPVATNAGLMAKEYGSDALLASQLIFISTLFSCISIPLLTRII</sequence>
<organism evidence="1 2">
    <name type="scientific">Sporanaerobium hydrogeniformans</name>
    <dbReference type="NCBI Taxonomy" id="3072179"/>
    <lineage>
        <taxon>Bacteria</taxon>
        <taxon>Bacillati</taxon>
        <taxon>Bacillota</taxon>
        <taxon>Clostridia</taxon>
        <taxon>Lachnospirales</taxon>
        <taxon>Lachnospiraceae</taxon>
        <taxon>Sporanaerobium</taxon>
    </lineage>
</organism>
<protein>
    <submittedName>
        <fullName evidence="1">Malate permease</fullName>
    </submittedName>
</protein>
<evidence type="ECO:0000313" key="2">
    <source>
        <dbReference type="Proteomes" id="UP000224460"/>
    </source>
</evidence>